<dbReference type="InterPro" id="IPR014919">
    <property type="entry name" value="XisH"/>
</dbReference>
<dbReference type="InterPro" id="IPR011335">
    <property type="entry name" value="Restrct_endonuc-II-like"/>
</dbReference>
<dbReference type="CDD" id="cd22366">
    <property type="entry name" value="XisH-like"/>
    <property type="match status" value="1"/>
</dbReference>
<dbReference type="EMBL" id="LUTY01002975">
    <property type="protein sequence ID" value="OAD19030.1"/>
    <property type="molecule type" value="Genomic_DNA"/>
</dbReference>
<dbReference type="Proteomes" id="UP000076962">
    <property type="component" value="Unassembled WGS sequence"/>
</dbReference>
<reference evidence="1 2" key="1">
    <citation type="submission" date="2016-05" db="EMBL/GenBank/DDBJ databases">
        <title>Single-cell genome of chain-forming Candidatus Thiomargarita nelsonii and comparison to other large sulfur-oxidizing bacteria.</title>
        <authorList>
            <person name="Winkel M."/>
            <person name="Salman V."/>
            <person name="Woyke T."/>
            <person name="Schulz-Vogt H."/>
            <person name="Richter M."/>
            <person name="Flood B."/>
            <person name="Bailey J."/>
            <person name="Amann R."/>
            <person name="Mussmann M."/>
        </authorList>
    </citation>
    <scope>NUCLEOTIDE SEQUENCE [LARGE SCALE GENOMIC DNA]</scope>
    <source>
        <strain evidence="1 2">THI036</strain>
    </source>
</reference>
<evidence type="ECO:0000313" key="1">
    <source>
        <dbReference type="EMBL" id="OAD19030.1"/>
    </source>
</evidence>
<gene>
    <name evidence="1" type="ORF">THIOM_005355</name>
</gene>
<dbReference type="GO" id="GO:0003676">
    <property type="term" value="F:nucleic acid binding"/>
    <property type="evidence" value="ECO:0007669"/>
    <property type="project" value="InterPro"/>
</dbReference>
<accession>A0A176RTG1</accession>
<sequence>MHEKVLLFFLINSIEEYSKYLKELLLMPRLDTYHNTVKRALEKNNWTITHDPFLLRIGRKKLYADLGAAYLVSAEKNHKKIMVEIKSFIGPSEVRDLEQAVGQYIVYQQVIEKKTQDYTVYLAVTTKTYESIFTDELGQLLLNNQIIRLLVFDAEKEVITQWIPD</sequence>
<dbReference type="AlphaFoldDB" id="A0A176RTG1"/>
<name>A0A176RTG1_9GAMM</name>
<dbReference type="SUPFAM" id="SSF52980">
    <property type="entry name" value="Restriction endonuclease-like"/>
    <property type="match status" value="1"/>
</dbReference>
<dbReference type="InterPro" id="IPR011856">
    <property type="entry name" value="tRNA_endonuc-like_dom_sf"/>
</dbReference>
<evidence type="ECO:0000313" key="2">
    <source>
        <dbReference type="Proteomes" id="UP000076962"/>
    </source>
</evidence>
<protein>
    <submittedName>
        <fullName evidence="1">FdxN element excision controlling factor protein</fullName>
    </submittedName>
</protein>
<dbReference type="Gene3D" id="3.40.1350.10">
    <property type="match status" value="1"/>
</dbReference>
<proteinExistence type="predicted"/>
<keyword evidence="2" id="KW-1185">Reference proteome</keyword>
<dbReference type="Pfam" id="PF08814">
    <property type="entry name" value="XisH"/>
    <property type="match status" value="1"/>
</dbReference>
<organism evidence="1 2">
    <name type="scientific">Candidatus Thiomargarita nelsonii</name>
    <dbReference type="NCBI Taxonomy" id="1003181"/>
    <lineage>
        <taxon>Bacteria</taxon>
        <taxon>Pseudomonadati</taxon>
        <taxon>Pseudomonadota</taxon>
        <taxon>Gammaproteobacteria</taxon>
        <taxon>Thiotrichales</taxon>
        <taxon>Thiotrichaceae</taxon>
        <taxon>Thiomargarita</taxon>
    </lineage>
</organism>
<comment type="caution">
    <text evidence="1">The sequence shown here is derived from an EMBL/GenBank/DDBJ whole genome shotgun (WGS) entry which is preliminary data.</text>
</comment>